<protein>
    <submittedName>
        <fullName evidence="1">Uncharacterized protein</fullName>
    </submittedName>
</protein>
<accession>A0A0W0FV93</accession>
<organism evidence="1 2">
    <name type="scientific">Moniliophthora roreri</name>
    <name type="common">Frosty pod rot fungus</name>
    <name type="synonym">Monilia roreri</name>
    <dbReference type="NCBI Taxonomy" id="221103"/>
    <lineage>
        <taxon>Eukaryota</taxon>
        <taxon>Fungi</taxon>
        <taxon>Dikarya</taxon>
        <taxon>Basidiomycota</taxon>
        <taxon>Agaricomycotina</taxon>
        <taxon>Agaricomycetes</taxon>
        <taxon>Agaricomycetidae</taxon>
        <taxon>Agaricales</taxon>
        <taxon>Marasmiineae</taxon>
        <taxon>Marasmiaceae</taxon>
        <taxon>Moniliophthora</taxon>
    </lineage>
</organism>
<comment type="caution">
    <text evidence="1">The sequence shown here is derived from an EMBL/GenBank/DDBJ whole genome shotgun (WGS) entry which is preliminary data.</text>
</comment>
<dbReference type="EMBL" id="LATX01001601">
    <property type="protein sequence ID" value="KTB40182.1"/>
    <property type="molecule type" value="Genomic_DNA"/>
</dbReference>
<evidence type="ECO:0000313" key="1">
    <source>
        <dbReference type="EMBL" id="KTB40182.1"/>
    </source>
</evidence>
<dbReference type="Proteomes" id="UP000054988">
    <property type="component" value="Unassembled WGS sequence"/>
</dbReference>
<dbReference type="AlphaFoldDB" id="A0A0W0FV93"/>
<gene>
    <name evidence="1" type="ORF">WG66_7240</name>
</gene>
<name>A0A0W0FV93_MONRR</name>
<dbReference type="Gene3D" id="3.40.50.720">
    <property type="entry name" value="NAD(P)-binding Rossmann-like Domain"/>
    <property type="match status" value="1"/>
</dbReference>
<proteinExistence type="predicted"/>
<evidence type="ECO:0000313" key="2">
    <source>
        <dbReference type="Proteomes" id="UP000054988"/>
    </source>
</evidence>
<reference evidence="1 2" key="1">
    <citation type="submission" date="2015-12" db="EMBL/GenBank/DDBJ databases">
        <title>Draft genome sequence of Moniliophthora roreri, the causal agent of frosty pod rot of cacao.</title>
        <authorList>
            <person name="Aime M.C."/>
            <person name="Diaz-Valderrama J.R."/>
            <person name="Kijpornyongpan T."/>
            <person name="Phillips-Mora W."/>
        </authorList>
    </citation>
    <scope>NUCLEOTIDE SEQUENCE [LARGE SCALE GENOMIC DNA]</scope>
    <source>
        <strain evidence="1 2">MCA 2952</strain>
    </source>
</reference>
<sequence length="174" mass="19373">MHLKLKYILDRDRWLGSSCNPRWNAMPVSSSKSKRKAALTLSASELYATKGVTNLTDLAMEKPVKYLLLAKIRINYPLLDKHAKTHLTTYVTAGDLVVLHPEIPSRGPGIIGTKIGLWNKMLDFAARNKVAPYIERFPLSVDGTQAVIKKLQDGTIRYRGVLVYSAGLNALLIL</sequence>
<dbReference type="Gene3D" id="3.90.180.10">
    <property type="entry name" value="Medium-chain alcohol dehydrogenases, catalytic domain"/>
    <property type="match status" value="1"/>
</dbReference>